<dbReference type="SUPFAM" id="SSF48452">
    <property type="entry name" value="TPR-like"/>
    <property type="match status" value="1"/>
</dbReference>
<organism evidence="3 4">
    <name type="scientific">Sinosporangium album</name>
    <dbReference type="NCBI Taxonomy" id="504805"/>
    <lineage>
        <taxon>Bacteria</taxon>
        <taxon>Bacillati</taxon>
        <taxon>Actinomycetota</taxon>
        <taxon>Actinomycetes</taxon>
        <taxon>Streptosporangiales</taxon>
        <taxon>Streptosporangiaceae</taxon>
        <taxon>Sinosporangium</taxon>
    </lineage>
</organism>
<protein>
    <submittedName>
        <fullName evidence="3">Predicted ATPase</fullName>
    </submittedName>
</protein>
<dbReference type="Gene3D" id="3.40.50.300">
    <property type="entry name" value="P-loop containing nucleotide triphosphate hydrolases"/>
    <property type="match status" value="1"/>
</dbReference>
<gene>
    <name evidence="3" type="ORF">SAMN05421505_14135</name>
</gene>
<proteinExistence type="predicted"/>
<dbReference type="AlphaFoldDB" id="A0A1G8J699"/>
<dbReference type="PANTHER" id="PTHR47691">
    <property type="entry name" value="REGULATOR-RELATED"/>
    <property type="match status" value="1"/>
</dbReference>
<dbReference type="Pfam" id="PF25872">
    <property type="entry name" value="HTH_77"/>
    <property type="match status" value="1"/>
</dbReference>
<dbReference type="EMBL" id="FNCN01000041">
    <property type="protein sequence ID" value="SDI26775.1"/>
    <property type="molecule type" value="Genomic_DNA"/>
</dbReference>
<feature type="domain" description="Winged helix-turn-helix" evidence="2">
    <location>
        <begin position="270"/>
        <end position="335"/>
    </location>
</feature>
<evidence type="ECO:0000313" key="3">
    <source>
        <dbReference type="EMBL" id="SDI26775.1"/>
    </source>
</evidence>
<dbReference type="SUPFAM" id="SSF52540">
    <property type="entry name" value="P-loop containing nucleoside triphosphate hydrolases"/>
    <property type="match status" value="1"/>
</dbReference>
<evidence type="ECO:0000259" key="2">
    <source>
        <dbReference type="Pfam" id="PF25872"/>
    </source>
</evidence>
<reference evidence="3 4" key="1">
    <citation type="submission" date="2016-10" db="EMBL/GenBank/DDBJ databases">
        <authorList>
            <person name="de Groot N.N."/>
        </authorList>
    </citation>
    <scope>NUCLEOTIDE SEQUENCE [LARGE SCALE GENOMIC DNA]</scope>
    <source>
        <strain evidence="3 4">CPCC 201354</strain>
    </source>
</reference>
<name>A0A1G8J699_9ACTN</name>
<evidence type="ECO:0000256" key="1">
    <source>
        <dbReference type="SAM" id="MobiDB-lite"/>
    </source>
</evidence>
<dbReference type="Gene3D" id="1.25.40.10">
    <property type="entry name" value="Tetratricopeptide repeat domain"/>
    <property type="match status" value="1"/>
</dbReference>
<dbReference type="STRING" id="504805.SAMN05421505_14135"/>
<keyword evidence="4" id="KW-1185">Reference proteome</keyword>
<feature type="region of interest" description="Disordered" evidence="1">
    <location>
        <begin position="668"/>
        <end position="695"/>
    </location>
</feature>
<dbReference type="PANTHER" id="PTHR47691:SF3">
    <property type="entry name" value="HTH-TYPE TRANSCRIPTIONAL REGULATOR RV0890C-RELATED"/>
    <property type="match status" value="1"/>
</dbReference>
<accession>A0A1G8J699</accession>
<evidence type="ECO:0000313" key="4">
    <source>
        <dbReference type="Proteomes" id="UP000198923"/>
    </source>
</evidence>
<dbReference type="InterPro" id="IPR058852">
    <property type="entry name" value="HTH_77"/>
</dbReference>
<sequence length="695" mass="75753">MTETPLWRPGAVPAETSSFVGRQRECDEVRELLLRSRAVTLTGLPGVGKTRIALKVAGDARSSYPDGVWVVDLSAERDGDLVPHAVAGVLGLREQSTRPQTEVLAEFTKDKDMLLVLDTCEHLLGACRQLINRLLAECPRVRVIATSRQPVGVAGEQVMAVEPLPVPEPGDTDPASHDAVVLFAERARALMPDTAPDPNMVARLCRLLDGIPLAVELAVCHLRALTVEQIAERLDDRFALLAGGRRTPLGRHRTLRTAVGWSHELCTPDERLLWARLTVFAGSFDVETATAICGDEWVDEVSGLIRRLVDKSLLISEGGRYRMHGAVRDYGREWLRRLGEEDMMVRRHSLHYLTLVRRAAAEWYGPDQLAWAAWARAELPDLRLALGRSRTEDTGLELAGLLWFAWVSLGELREGRHHLDRAIGPHTEPRPAHTRALWVRSWIADAQDDLDLRGQAEEALVVAMEQDDHLAAGYAARTVAVFALRAGEFDRAAAALARSSELFDRAGRPAVGPAVTEATQAMLFNAQGRYEEAAAVLQKQWARCAERGELWARAYGDRVRSQAELGRGEIGAAEAHARAALDTAWRFGDVAASATVLEQLAATAAAGGDGGAAGHLLGAARRMRTTFGLPRDGVPGCAGLRDDTERRARELVGDAVFEEELSRGLTVPPDTAVAGVRGGAPLRDTVDQRPFTPKA</sequence>
<dbReference type="InterPro" id="IPR027417">
    <property type="entry name" value="P-loop_NTPase"/>
</dbReference>
<dbReference type="InterPro" id="IPR011990">
    <property type="entry name" value="TPR-like_helical_dom_sf"/>
</dbReference>
<dbReference type="Proteomes" id="UP000198923">
    <property type="component" value="Unassembled WGS sequence"/>
</dbReference>